<reference evidence="1 2" key="1">
    <citation type="submission" date="2016-05" db="EMBL/GenBank/DDBJ databases">
        <authorList>
            <person name="Lavstsen T."/>
            <person name="Jespersen J.S."/>
        </authorList>
    </citation>
    <scope>NUCLEOTIDE SEQUENCE [LARGE SCALE GENOMIC DNA]</scope>
    <source>
        <strain evidence="1 2">YLB-01</strain>
    </source>
</reference>
<dbReference type="EMBL" id="LXMD01000021">
    <property type="protein sequence ID" value="OCG74806.1"/>
    <property type="molecule type" value="Genomic_DNA"/>
</dbReference>
<dbReference type="RefSeq" id="WP_067025171.1">
    <property type="nucleotide sequence ID" value="NZ_JRNY01000002.1"/>
</dbReference>
<comment type="caution">
    <text evidence="1">The sequence shown here is derived from an EMBL/GenBank/DDBJ whole genome shotgun (WGS) entry which is preliminary data.</text>
</comment>
<keyword evidence="2" id="KW-1185">Reference proteome</keyword>
<evidence type="ECO:0008006" key="3">
    <source>
        <dbReference type="Google" id="ProtNLM"/>
    </source>
</evidence>
<dbReference type="STRING" id="904291.A7J15_04625"/>
<dbReference type="Proteomes" id="UP000093355">
    <property type="component" value="Unassembled WGS sequence"/>
</dbReference>
<evidence type="ECO:0000313" key="2">
    <source>
        <dbReference type="Proteomes" id="UP000093355"/>
    </source>
</evidence>
<protein>
    <recommendedName>
        <fullName evidence="3">DUF4352 domain-containing protein</fullName>
    </recommendedName>
</protein>
<sequence length="211" mass="22324">MTGRARAATAWLAAAALIAAGWIVLQVAPGPEVYWETFYRSASIGETAATAKSRVTVLEVRAAEAVSDSTGWRSDVAGSAGNDSVWILVDLEVEGRYREPDPDPGLDEGLYDIAPFGMRDIEAGGESYRASERPQQSLGSFGNSYPFDTVTTGTLAFEVPADVLDLHDARVVLAHTGVPSLEEAIIVPLWPSGLDVAAHAAVHDTITEPAS</sequence>
<dbReference type="AlphaFoldDB" id="A0A1B9NDX7"/>
<evidence type="ECO:0000313" key="1">
    <source>
        <dbReference type="EMBL" id="OCG74806.1"/>
    </source>
</evidence>
<name>A0A1B9NDX7_9MICO</name>
<organism evidence="1 2">
    <name type="scientific">Microbacterium sediminis</name>
    <dbReference type="NCBI Taxonomy" id="904291"/>
    <lineage>
        <taxon>Bacteria</taxon>
        <taxon>Bacillati</taxon>
        <taxon>Actinomycetota</taxon>
        <taxon>Actinomycetes</taxon>
        <taxon>Micrococcales</taxon>
        <taxon>Microbacteriaceae</taxon>
        <taxon>Microbacterium</taxon>
    </lineage>
</organism>
<accession>A0A1B9NDX7</accession>
<proteinExistence type="predicted"/>
<gene>
    <name evidence="1" type="ORF">A7J15_04625</name>
</gene>